<reference evidence="3" key="4">
    <citation type="submission" date="2025-09" db="UniProtKB">
        <authorList>
            <consortium name="Ensembl"/>
        </authorList>
    </citation>
    <scope>IDENTIFICATION</scope>
</reference>
<dbReference type="PROSITE" id="PS00615">
    <property type="entry name" value="C_TYPE_LECTIN_1"/>
    <property type="match status" value="1"/>
</dbReference>
<dbReference type="InterPro" id="IPR018378">
    <property type="entry name" value="C-type_lectin_CS"/>
</dbReference>
<feature type="domain" description="C-type lectin" evidence="2">
    <location>
        <begin position="17"/>
        <end position="128"/>
    </location>
</feature>
<dbReference type="GeneTree" id="ENSGT00940000163911"/>
<dbReference type="InterPro" id="IPR016186">
    <property type="entry name" value="C-type_lectin-like/link_sf"/>
</dbReference>
<dbReference type="Proteomes" id="UP000265100">
    <property type="component" value="Chromosome 20"/>
</dbReference>
<evidence type="ECO:0000313" key="4">
    <source>
        <dbReference type="Proteomes" id="UP000265100"/>
    </source>
</evidence>
<dbReference type="OMA" id="INILFIC"/>
<dbReference type="SMART" id="SM00034">
    <property type="entry name" value="CLECT"/>
    <property type="match status" value="1"/>
</dbReference>
<sequence>MDKALFIIAASGLCAIASKHHYQFVYEQKNWTEALSYCRDKYIDLATIDDMQDVQMLTSTVDLRIRVWIGLFRESWKWTDGSNSSFTYWQTNEPNNKNGPELCVAANFEQNANWEDWACGSQKEFVCNVGKHYYLNHWLLLVTIYKLHPNVKGSCCTSAVVVAAAQYVKVTVCEKTVLYSELLAAGFTFCHPETSSGHTVYSARPTFSVVMEAASTVVFSSEV</sequence>
<dbReference type="STRING" id="8154.ENSACLP00000015735"/>
<dbReference type="Pfam" id="PF00059">
    <property type="entry name" value="Lectin_C"/>
    <property type="match status" value="1"/>
</dbReference>
<proteinExistence type="predicted"/>
<dbReference type="PROSITE" id="PS50041">
    <property type="entry name" value="C_TYPE_LECTIN_2"/>
    <property type="match status" value="1"/>
</dbReference>
<dbReference type="AlphaFoldDB" id="A0A3P8PFB9"/>
<dbReference type="InterPro" id="IPR001304">
    <property type="entry name" value="C-type_lectin-like"/>
</dbReference>
<dbReference type="PANTHER" id="PTHR45784">
    <property type="entry name" value="C-TYPE LECTIN DOMAIN FAMILY 20 MEMBER A-RELATED"/>
    <property type="match status" value="1"/>
</dbReference>
<accession>A0A3P8PFB9</accession>
<dbReference type="PANTHER" id="PTHR45784:SF3">
    <property type="entry name" value="C-TYPE LECTIN DOMAIN FAMILY 4 MEMBER K-LIKE-RELATED"/>
    <property type="match status" value="1"/>
</dbReference>
<dbReference type="InterPro" id="IPR016187">
    <property type="entry name" value="CTDL_fold"/>
</dbReference>
<reference evidence="3 4" key="1">
    <citation type="submission" date="2018-05" db="EMBL/GenBank/DDBJ databases">
        <authorList>
            <person name="Datahose"/>
        </authorList>
    </citation>
    <scope>NUCLEOTIDE SEQUENCE</scope>
</reference>
<keyword evidence="1" id="KW-1015">Disulfide bond</keyword>
<dbReference type="Gene3D" id="3.10.100.10">
    <property type="entry name" value="Mannose-Binding Protein A, subunit A"/>
    <property type="match status" value="1"/>
</dbReference>
<name>A0A3P8PFB9_ASTCA</name>
<reference evidence="4" key="2">
    <citation type="submission" date="2023-03" db="EMBL/GenBank/DDBJ databases">
        <authorList>
            <consortium name="Wellcome Sanger Institute Data Sharing"/>
        </authorList>
    </citation>
    <scope>NUCLEOTIDE SEQUENCE [LARGE SCALE GENOMIC DNA]</scope>
</reference>
<organism evidence="3 4">
    <name type="scientific">Astatotilapia calliptera</name>
    <name type="common">Eastern happy</name>
    <name type="synonym">Chromis callipterus</name>
    <dbReference type="NCBI Taxonomy" id="8154"/>
    <lineage>
        <taxon>Eukaryota</taxon>
        <taxon>Metazoa</taxon>
        <taxon>Chordata</taxon>
        <taxon>Craniata</taxon>
        <taxon>Vertebrata</taxon>
        <taxon>Euteleostomi</taxon>
        <taxon>Actinopterygii</taxon>
        <taxon>Neopterygii</taxon>
        <taxon>Teleostei</taxon>
        <taxon>Neoteleostei</taxon>
        <taxon>Acanthomorphata</taxon>
        <taxon>Ovalentaria</taxon>
        <taxon>Cichlomorphae</taxon>
        <taxon>Cichliformes</taxon>
        <taxon>Cichlidae</taxon>
        <taxon>African cichlids</taxon>
        <taxon>Pseudocrenilabrinae</taxon>
        <taxon>Haplochromini</taxon>
        <taxon>Astatotilapia</taxon>
    </lineage>
</organism>
<reference evidence="3" key="3">
    <citation type="submission" date="2025-08" db="UniProtKB">
        <authorList>
            <consortium name="Ensembl"/>
        </authorList>
    </citation>
    <scope>IDENTIFICATION</scope>
</reference>
<evidence type="ECO:0000313" key="3">
    <source>
        <dbReference type="Ensembl" id="ENSACLP00000015735.2"/>
    </source>
</evidence>
<evidence type="ECO:0000259" key="2">
    <source>
        <dbReference type="PROSITE" id="PS50041"/>
    </source>
</evidence>
<dbReference type="SUPFAM" id="SSF56436">
    <property type="entry name" value="C-type lectin-like"/>
    <property type="match status" value="1"/>
</dbReference>
<dbReference type="Ensembl" id="ENSACLT00000016103.2">
    <property type="protein sequence ID" value="ENSACLP00000015735.2"/>
    <property type="gene ID" value="ENSACLG00000010720.2"/>
</dbReference>
<keyword evidence="4" id="KW-1185">Reference proteome</keyword>
<protein>
    <recommendedName>
        <fullName evidence="2">C-type lectin domain-containing protein</fullName>
    </recommendedName>
</protein>
<evidence type="ECO:0000256" key="1">
    <source>
        <dbReference type="ARBA" id="ARBA00023157"/>
    </source>
</evidence>